<feature type="transmembrane region" description="Helical" evidence="1">
    <location>
        <begin position="395"/>
        <end position="417"/>
    </location>
</feature>
<comment type="caution">
    <text evidence="2">The sequence shown here is derived from an EMBL/GenBank/DDBJ whole genome shotgun (WGS) entry which is preliminary data.</text>
</comment>
<dbReference type="Proteomes" id="UP000327493">
    <property type="component" value="Chromosome 21"/>
</dbReference>
<evidence type="ECO:0000313" key="3">
    <source>
        <dbReference type="Proteomes" id="UP000327493"/>
    </source>
</evidence>
<organism evidence="2 3">
    <name type="scientific">Etheostoma spectabile</name>
    <name type="common">orangethroat darter</name>
    <dbReference type="NCBI Taxonomy" id="54343"/>
    <lineage>
        <taxon>Eukaryota</taxon>
        <taxon>Metazoa</taxon>
        <taxon>Chordata</taxon>
        <taxon>Craniata</taxon>
        <taxon>Vertebrata</taxon>
        <taxon>Euteleostomi</taxon>
        <taxon>Actinopterygii</taxon>
        <taxon>Neopterygii</taxon>
        <taxon>Teleostei</taxon>
        <taxon>Neoteleostei</taxon>
        <taxon>Acanthomorphata</taxon>
        <taxon>Eupercaria</taxon>
        <taxon>Perciformes</taxon>
        <taxon>Percoidei</taxon>
        <taxon>Percidae</taxon>
        <taxon>Etheostomatinae</taxon>
        <taxon>Etheostoma</taxon>
    </lineage>
</organism>
<proteinExistence type="predicted"/>
<feature type="transmembrane region" description="Helical" evidence="1">
    <location>
        <begin position="429"/>
        <end position="450"/>
    </location>
</feature>
<feature type="transmembrane region" description="Helical" evidence="1">
    <location>
        <begin position="345"/>
        <end position="375"/>
    </location>
</feature>
<evidence type="ECO:0000313" key="2">
    <source>
        <dbReference type="EMBL" id="KAA8581571.1"/>
    </source>
</evidence>
<gene>
    <name evidence="2" type="ORF">FQN60_003152</name>
</gene>
<keyword evidence="1" id="KW-0472">Membrane</keyword>
<keyword evidence="3" id="KW-1185">Reference proteome</keyword>
<protein>
    <submittedName>
        <fullName evidence="2">Uncharacterized protein</fullName>
    </submittedName>
</protein>
<keyword evidence="1" id="KW-1133">Transmembrane helix</keyword>
<name>A0A5J5CNU8_9PERO</name>
<feature type="transmembrane region" description="Helical" evidence="1">
    <location>
        <begin position="310"/>
        <end position="333"/>
    </location>
</feature>
<dbReference type="AlphaFoldDB" id="A0A5J5CNU8"/>
<dbReference type="EMBL" id="VOFY01000021">
    <property type="protein sequence ID" value="KAA8581571.1"/>
    <property type="molecule type" value="Genomic_DNA"/>
</dbReference>
<accession>A0A5J5CNU8</accession>
<reference evidence="2 3" key="1">
    <citation type="submission" date="2019-08" db="EMBL/GenBank/DDBJ databases">
        <title>A chromosome-level genome assembly, high-density linkage maps, and genome scans reveal the genomic architecture of hybrid incompatibilities underlying speciation via character displacement in darters (Percidae: Etheostominae).</title>
        <authorList>
            <person name="Moran R.L."/>
            <person name="Catchen J.M."/>
            <person name="Fuller R.C."/>
        </authorList>
    </citation>
    <scope>NUCLEOTIDE SEQUENCE [LARGE SCALE GENOMIC DNA]</scope>
    <source>
        <strain evidence="2">EspeVRDwgs_2016</strain>
        <tissue evidence="2">Muscle</tissue>
    </source>
</reference>
<evidence type="ECO:0000256" key="1">
    <source>
        <dbReference type="SAM" id="Phobius"/>
    </source>
</evidence>
<keyword evidence="1" id="KW-0812">Transmembrane</keyword>
<sequence>MVPAVKHSITPIPRTDTLVPTGTGKLIGGTGKLLKAIKAVLVSITHIGVVDAAVVRTQEVGRRACIRLISLIYAINNSITAVGVGPATSFVTLKGVVATVVVRWRNRIVLDAVPLIGLKFHAVWTATHSTVGGSRETEVAASPVGHHIAAADKACGPVVVENGFLVAIKLHSRARERRPEPCEGQGDVLLEGYVQWDSPHTQRGGQQQVVLHLCSKNYVAVPVICHPYSITFALGRHQSSDKASVYISHHHITSVGTAIIGHSETIRAVARTSLRRRVAMELATQGRALRQACECILTEFLPTGIKFCRLVFGVISRLVLLSQLVVVVARGILGTPPLAKADRPLACLLTEVAWLLAKLLLTNGAGVVVAVVVVGVVDGPSGSAVAVGVGSRSRLVFGVISRLVPLFQLVVVARGILGTPALAKSFRPLACLLTEVAWLLIKLPLTNGLLAGGWL</sequence>
<feature type="non-terminal residue" evidence="2">
    <location>
        <position position="455"/>
    </location>
</feature>